<name>A0A1G4E9J1_PLAVI</name>
<proteinExistence type="predicted"/>
<dbReference type="Pfam" id="PF05795">
    <property type="entry name" value="Plasmodium_Vir"/>
    <property type="match status" value="1"/>
</dbReference>
<dbReference type="Proteomes" id="UP000305196">
    <property type="component" value="Unassembled WGS sequence"/>
</dbReference>
<sequence>MEKVLGQSELDILNTIINYNSFDKYSDNCANYPRVIAAKHLLDGDFWNNNISDKLLNAVCYVYKRENDGTLNENLCDYLYYWLGSKVLKNLRLKHFFYEVIKIIYDILGKGKHGKICDRAKYSIHDYNFQKFKDIFDLSENYNTYKLHFLKINPACDKYYEDEFNSYLFLYNSLRNECTIENTNHNEEYCKVFNKYFTNKKHSEITSWKCKLIESEELVQQLEKYHSGEAEKSPLPARTEITVGQKHYRPGLSETGQFVENLSALHPGLLEENPVMASASDHPEDSSPSTIKKSITSAVSAAGVLVPPFLIYNYAPARSWIYKLLGMNKGTNRNPYANQELMADFSMPEDFYSERNRYNIMYNPE</sequence>
<accession>A0A1G4E9J1</accession>
<dbReference type="InterPro" id="IPR008780">
    <property type="entry name" value="Plasmodium_Vir"/>
</dbReference>
<organism evidence="1 2">
    <name type="scientific">Plasmodium vivax</name>
    <name type="common">malaria parasite P. vivax</name>
    <dbReference type="NCBI Taxonomy" id="5855"/>
    <lineage>
        <taxon>Eukaryota</taxon>
        <taxon>Sar</taxon>
        <taxon>Alveolata</taxon>
        <taxon>Apicomplexa</taxon>
        <taxon>Aconoidasida</taxon>
        <taxon>Haemosporida</taxon>
        <taxon>Plasmodiidae</taxon>
        <taxon>Plasmodium</taxon>
        <taxon>Plasmodium (Plasmodium)</taxon>
    </lineage>
</organism>
<dbReference type="VEuPathDB" id="PlasmoDB:PVP01_0005910"/>
<dbReference type="EMBL" id="FLYI01000031">
    <property type="protein sequence ID" value="SCA59773.1"/>
    <property type="molecule type" value="Genomic_DNA"/>
</dbReference>
<dbReference type="VEuPathDB" id="PlasmoDB:PVPAM_060037600"/>
<evidence type="ECO:0000313" key="1">
    <source>
        <dbReference type="EMBL" id="SCA59773.1"/>
    </source>
</evidence>
<dbReference type="AlphaFoldDB" id="A0A1G4E9J1"/>
<evidence type="ECO:0000313" key="2">
    <source>
        <dbReference type="Proteomes" id="UP000305196"/>
    </source>
</evidence>
<protein>
    <submittedName>
        <fullName evidence="1">VIR protein</fullName>
    </submittedName>
</protein>
<dbReference type="VEuPathDB" id="PlasmoDB:PVW1_120012900"/>
<reference evidence="1 2" key="1">
    <citation type="submission" date="2016-07" db="EMBL/GenBank/DDBJ databases">
        <authorList>
            <consortium name="Pathogen Informatics"/>
        </authorList>
    </citation>
    <scope>NUCLEOTIDE SEQUENCE [LARGE SCALE GENOMIC DNA]</scope>
</reference>
<gene>
    <name evidence="1" type="ORF">PVC01_000024600</name>
</gene>